<evidence type="ECO:0000313" key="2">
    <source>
        <dbReference type="Proteomes" id="UP000576603"/>
    </source>
</evidence>
<dbReference type="EMBL" id="JACHNL010000002">
    <property type="protein sequence ID" value="MBB4723180.1"/>
    <property type="molecule type" value="Genomic_DNA"/>
</dbReference>
<protein>
    <submittedName>
        <fullName evidence="1">Uncharacterized protein</fullName>
    </submittedName>
</protein>
<evidence type="ECO:0000313" key="1">
    <source>
        <dbReference type="EMBL" id="MBB4723180.1"/>
    </source>
</evidence>
<sequence length="35" mass="4333">MQHLVNPYQPNFLISQESILTKTEFAHRYPQMWRQ</sequence>
<name>A0AAW3U2B2_XANEU</name>
<accession>A0AAW3U2B2</accession>
<dbReference type="AlphaFoldDB" id="A0AAW3U2B2"/>
<reference evidence="1 2" key="1">
    <citation type="submission" date="2020-08" db="EMBL/GenBank/DDBJ databases">
        <title>Studying the diversity of plant-associated saprophytic bacteria and their role in host health and plant-pathogen interactions.</title>
        <authorList>
            <person name="Potnis N."/>
        </authorList>
    </citation>
    <scope>NUCLEOTIDE SEQUENCE [LARGE SCALE GENOMIC DNA]</scope>
    <source>
        <strain evidence="1 2">CFBP 7922</strain>
    </source>
</reference>
<gene>
    <name evidence="1" type="ORF">FHY32_001498</name>
</gene>
<dbReference type="Proteomes" id="UP000576603">
    <property type="component" value="Unassembled WGS sequence"/>
</dbReference>
<organism evidence="1 2">
    <name type="scientific">Xanthomonas euvesicatoria</name>
    <dbReference type="NCBI Taxonomy" id="456327"/>
    <lineage>
        <taxon>Bacteria</taxon>
        <taxon>Pseudomonadati</taxon>
        <taxon>Pseudomonadota</taxon>
        <taxon>Gammaproteobacteria</taxon>
        <taxon>Lysobacterales</taxon>
        <taxon>Lysobacteraceae</taxon>
        <taxon>Xanthomonas</taxon>
    </lineage>
</organism>
<proteinExistence type="predicted"/>
<comment type="caution">
    <text evidence="1">The sequence shown here is derived from an EMBL/GenBank/DDBJ whole genome shotgun (WGS) entry which is preliminary data.</text>
</comment>